<feature type="signal peptide" evidence="1">
    <location>
        <begin position="1"/>
        <end position="21"/>
    </location>
</feature>
<name>A0A9X3XBS8_9BACT</name>
<evidence type="ECO:0000256" key="1">
    <source>
        <dbReference type="SAM" id="SignalP"/>
    </source>
</evidence>
<keyword evidence="1" id="KW-0732">Signal</keyword>
<gene>
    <name evidence="2" type="ORF">KEG57_43235</name>
</gene>
<evidence type="ECO:0000313" key="2">
    <source>
        <dbReference type="EMBL" id="MDC3987362.1"/>
    </source>
</evidence>
<dbReference type="SUPFAM" id="SSF53474">
    <property type="entry name" value="alpha/beta-Hydrolases"/>
    <property type="match status" value="1"/>
</dbReference>
<dbReference type="AlphaFoldDB" id="A0A9X3XBS8"/>
<dbReference type="RefSeq" id="WP_272426817.1">
    <property type="nucleotide sequence ID" value="NZ_JAGTJJ010000052.1"/>
</dbReference>
<protein>
    <submittedName>
        <fullName evidence="2">Acetyltransferase</fullName>
    </submittedName>
</protein>
<dbReference type="InterPro" id="IPR029058">
    <property type="entry name" value="AB_hydrolase_fold"/>
</dbReference>
<accession>A0A9X3XBS8</accession>
<evidence type="ECO:0000313" key="3">
    <source>
        <dbReference type="Proteomes" id="UP001151081"/>
    </source>
</evidence>
<comment type="caution">
    <text evidence="2">The sequence shown here is derived from an EMBL/GenBank/DDBJ whole genome shotgun (WGS) entry which is preliminary data.</text>
</comment>
<keyword evidence="3" id="KW-1185">Reference proteome</keyword>
<dbReference type="Pfam" id="PF02089">
    <property type="entry name" value="Palm_thioest"/>
    <property type="match status" value="1"/>
</dbReference>
<proteinExistence type="predicted"/>
<reference evidence="2 3" key="1">
    <citation type="submission" date="2021-04" db="EMBL/GenBank/DDBJ databases">
        <title>Genome analysis of Polyangium sp.</title>
        <authorList>
            <person name="Li Y."/>
            <person name="Wang J."/>
        </authorList>
    </citation>
    <scope>NUCLEOTIDE SEQUENCE [LARGE SCALE GENOMIC DNA]</scope>
    <source>
        <strain evidence="2 3">SDU14</strain>
    </source>
</reference>
<dbReference type="Gene3D" id="3.40.50.1820">
    <property type="entry name" value="alpha/beta hydrolase"/>
    <property type="match status" value="1"/>
</dbReference>
<organism evidence="2 3">
    <name type="scientific">Polyangium jinanense</name>
    <dbReference type="NCBI Taxonomy" id="2829994"/>
    <lineage>
        <taxon>Bacteria</taxon>
        <taxon>Pseudomonadati</taxon>
        <taxon>Myxococcota</taxon>
        <taxon>Polyangia</taxon>
        <taxon>Polyangiales</taxon>
        <taxon>Polyangiaceae</taxon>
        <taxon>Polyangium</taxon>
    </lineage>
</organism>
<dbReference type="EMBL" id="JAGTJJ010000052">
    <property type="protein sequence ID" value="MDC3987362.1"/>
    <property type="molecule type" value="Genomic_DNA"/>
</dbReference>
<sequence>MRRLPLALLASLSILAGSAGAASAAAPKTTYPVVFAHGMGGFDDLLGYDYWGDDYGTFVGDACNELLEVYCNGDIDAGQKAYAAQVPAFQTSEVRGLDLADDIEGFLATSGASKVNLVGHSQGGIDIRKAARVLYERYGTAKVRVLISISSPHRGSPVAKYILDLRPGVTSVISALASYYGDTIYEPGNDGYAGAKQLVYNDYSGSDGVTTGMKAFNALYPVDSKYAFRYGSLMTAQNGVNVNPALFLLSELFYDIDGDGYCSGDCDNDGASGMGDGTCNERDDDGLVGVNSQQMGHRLKYSETLLALDSISNDAGPGYVGDLNAPTSTQMSSMSSVIDQDHLDVVGIGPDTFDEMEFYAAIFEYMAYYD</sequence>
<dbReference type="Proteomes" id="UP001151081">
    <property type="component" value="Unassembled WGS sequence"/>
</dbReference>
<feature type="chain" id="PRO_5040803843" evidence="1">
    <location>
        <begin position="22"/>
        <end position="370"/>
    </location>
</feature>